<proteinExistence type="predicted"/>
<reference evidence="2" key="2">
    <citation type="submission" date="2014-07" db="EMBL/GenBank/DDBJ databases">
        <authorList>
            <person name="Hull J."/>
        </authorList>
    </citation>
    <scope>NUCLEOTIDE SEQUENCE</scope>
</reference>
<dbReference type="AlphaFoldDB" id="A0A0A9XTQ8"/>
<feature type="region of interest" description="Disordered" evidence="1">
    <location>
        <begin position="1"/>
        <end position="25"/>
    </location>
</feature>
<evidence type="ECO:0000256" key="1">
    <source>
        <dbReference type="SAM" id="MobiDB-lite"/>
    </source>
</evidence>
<evidence type="ECO:0000313" key="2">
    <source>
        <dbReference type="EMBL" id="JAG23066.1"/>
    </source>
</evidence>
<name>A0A0A9XTQ8_LYGHE</name>
<gene>
    <name evidence="2" type="ORF">CM83_102854</name>
</gene>
<reference evidence="2" key="1">
    <citation type="journal article" date="2014" name="PLoS ONE">
        <title>Transcriptome-Based Identification of ABC Transporters in the Western Tarnished Plant Bug Lygus hesperus.</title>
        <authorList>
            <person name="Hull J.J."/>
            <person name="Chaney K."/>
            <person name="Geib S.M."/>
            <person name="Fabrick J.A."/>
            <person name="Brent C.S."/>
            <person name="Walsh D."/>
            <person name="Lavine L.C."/>
        </authorList>
    </citation>
    <scope>NUCLEOTIDE SEQUENCE</scope>
</reference>
<protein>
    <submittedName>
        <fullName evidence="2">Uncharacterized protein</fullName>
    </submittedName>
</protein>
<accession>A0A0A9XTQ8</accession>
<dbReference type="EMBL" id="GBHO01020538">
    <property type="protein sequence ID" value="JAG23066.1"/>
    <property type="molecule type" value="Transcribed_RNA"/>
</dbReference>
<feature type="non-terminal residue" evidence="2">
    <location>
        <position position="1"/>
    </location>
</feature>
<feature type="non-terminal residue" evidence="2">
    <location>
        <position position="112"/>
    </location>
</feature>
<sequence length="112" mass="12781">NRHNSPNQPSKTENKDTAGNSVNLSTRQSHPTFIIVTVFIELLQSPNLNPCHTSHFISSFRANASNELRLQELEKHPRFISLPAVLTLSNSLWKSGEQTTFKCKKRVLFLFF</sequence>
<organism evidence="2">
    <name type="scientific">Lygus hesperus</name>
    <name type="common">Western plant bug</name>
    <dbReference type="NCBI Taxonomy" id="30085"/>
    <lineage>
        <taxon>Eukaryota</taxon>
        <taxon>Metazoa</taxon>
        <taxon>Ecdysozoa</taxon>
        <taxon>Arthropoda</taxon>
        <taxon>Hexapoda</taxon>
        <taxon>Insecta</taxon>
        <taxon>Pterygota</taxon>
        <taxon>Neoptera</taxon>
        <taxon>Paraneoptera</taxon>
        <taxon>Hemiptera</taxon>
        <taxon>Heteroptera</taxon>
        <taxon>Panheteroptera</taxon>
        <taxon>Cimicomorpha</taxon>
        <taxon>Miridae</taxon>
        <taxon>Mirini</taxon>
        <taxon>Lygus</taxon>
    </lineage>
</organism>